<reference evidence="1 2" key="1">
    <citation type="submission" date="2012-07" db="EMBL/GenBank/DDBJ databases">
        <title>The Genome Sequence of Fusobacterium ulcerans 12_1B.</title>
        <authorList>
            <consortium name="The Broad Institute Genome Sequencing Platform"/>
            <person name="Earl A."/>
            <person name="Ward D."/>
            <person name="Feldgarden M."/>
            <person name="Gevers D."/>
            <person name="Strauss J."/>
            <person name="Ambrose C.E."/>
            <person name="Allen-Vercoe E."/>
            <person name="Walker B."/>
            <person name="Young S.K."/>
            <person name="Zeng Q."/>
            <person name="Gargeya S."/>
            <person name="Fitzgerald M."/>
            <person name="Haas B."/>
            <person name="Abouelleil A."/>
            <person name="Alvarado L."/>
            <person name="Arachchi H.M."/>
            <person name="Berlin A.M."/>
            <person name="Chapman S.B."/>
            <person name="Goldberg J."/>
            <person name="Griggs A."/>
            <person name="Gujja S."/>
            <person name="Hansen M."/>
            <person name="Howarth C."/>
            <person name="Imamovic A."/>
            <person name="Larimer J."/>
            <person name="McCowen C."/>
            <person name="Montmayeur A."/>
            <person name="Murphy C."/>
            <person name="Neiman D."/>
            <person name="Pearson M."/>
            <person name="Priest M."/>
            <person name="Roberts A."/>
            <person name="Saif S."/>
            <person name="Shea T."/>
            <person name="Sisk P."/>
            <person name="Sykes S."/>
            <person name="Wortman J."/>
            <person name="Nusbaum C."/>
            <person name="Birren B."/>
        </authorList>
    </citation>
    <scope>NUCLEOTIDE SEQUENCE [LARGE SCALE GENOMIC DNA]</scope>
    <source>
        <strain evidence="1 2">12_1B</strain>
    </source>
</reference>
<dbReference type="BioCyc" id="FSP457404-HMP:GTSQ-77-MONOMER"/>
<sequence>MGLITSGIIAKVIDVAGNILDPTKKNQLEVALKEKEIELQKIIIENDKETEVARQKSLSVLFEKGGFPVLMWIFGIYLIVDIFLQLSGKKPIIVNEELVSFLKIAFTGVMAKQGYVKINQIKQEK</sequence>
<organism evidence="1 2">
    <name type="scientific">Fusobacterium ulcerans 12-1B</name>
    <dbReference type="NCBI Taxonomy" id="457404"/>
    <lineage>
        <taxon>Bacteria</taxon>
        <taxon>Fusobacteriati</taxon>
        <taxon>Fusobacteriota</taxon>
        <taxon>Fusobacteriia</taxon>
        <taxon>Fusobacteriales</taxon>
        <taxon>Fusobacteriaceae</taxon>
        <taxon>Fusobacterium</taxon>
    </lineage>
</organism>
<dbReference type="AlphaFoldDB" id="H1PNT3"/>
<gene>
    <name evidence="1" type="ORF">HMPREF0402_00076</name>
</gene>
<protein>
    <recommendedName>
        <fullName evidence="3">Holin of 3TMs, for gene-transfer release</fullName>
    </recommendedName>
</protein>
<keyword evidence="2" id="KW-1185">Reference proteome</keyword>
<dbReference type="HOGENOM" id="CLU_1989410_0_0_0"/>
<dbReference type="PATRIC" id="fig|457404.5.peg.1149"/>
<dbReference type="EMBL" id="AGWJ02000007">
    <property type="protein sequence ID" value="EHO85152.1"/>
    <property type="molecule type" value="Genomic_DNA"/>
</dbReference>
<accession>H1PNT3</accession>
<evidence type="ECO:0008006" key="3">
    <source>
        <dbReference type="Google" id="ProtNLM"/>
    </source>
</evidence>
<evidence type="ECO:0000313" key="1">
    <source>
        <dbReference type="EMBL" id="EHO85152.1"/>
    </source>
</evidence>
<name>H1PNT3_9FUSO</name>
<comment type="caution">
    <text evidence="1">The sequence shown here is derived from an EMBL/GenBank/DDBJ whole genome shotgun (WGS) entry which is preliminary data.</text>
</comment>
<evidence type="ECO:0000313" key="2">
    <source>
        <dbReference type="Proteomes" id="UP000003233"/>
    </source>
</evidence>
<proteinExistence type="predicted"/>
<dbReference type="RefSeq" id="WP_008695349.1">
    <property type="nucleotide sequence ID" value="NZ_KE161007.1"/>
</dbReference>
<dbReference type="Proteomes" id="UP000003233">
    <property type="component" value="Unassembled WGS sequence"/>
</dbReference>